<dbReference type="EMBL" id="JBJQND010000006">
    <property type="protein sequence ID" value="KAL3874840.1"/>
    <property type="molecule type" value="Genomic_DNA"/>
</dbReference>
<name>A0ABD3WQS9_SINWO</name>
<evidence type="ECO:0008006" key="10">
    <source>
        <dbReference type="Google" id="ProtNLM"/>
    </source>
</evidence>
<evidence type="ECO:0000259" key="6">
    <source>
        <dbReference type="Pfam" id="PF04003"/>
    </source>
</evidence>
<feature type="compositionally biased region" description="Acidic residues" evidence="5">
    <location>
        <begin position="604"/>
        <end position="628"/>
    </location>
</feature>
<gene>
    <name evidence="8" type="ORF">ACJMK2_037802</name>
</gene>
<dbReference type="PANTHER" id="PTHR44267:SF1">
    <property type="entry name" value="WD REPEAT-CONTAINING PROTEIN 43"/>
    <property type="match status" value="1"/>
</dbReference>
<proteinExistence type="inferred from homology"/>
<keyword evidence="4" id="KW-0853">WD repeat</keyword>
<dbReference type="InterPro" id="IPR024977">
    <property type="entry name" value="Apc4-like_WD40_dom"/>
</dbReference>
<dbReference type="GO" id="GO:0005634">
    <property type="term" value="C:nucleus"/>
    <property type="evidence" value="ECO:0007669"/>
    <property type="project" value="UniProtKB-SubCell"/>
</dbReference>
<dbReference type="SUPFAM" id="SSF50978">
    <property type="entry name" value="WD40 repeat-like"/>
    <property type="match status" value="1"/>
</dbReference>
<dbReference type="InterPro" id="IPR015943">
    <property type="entry name" value="WD40/YVTN_repeat-like_dom_sf"/>
</dbReference>
<feature type="compositionally biased region" description="Polar residues" evidence="5">
    <location>
        <begin position="578"/>
        <end position="588"/>
    </location>
</feature>
<evidence type="ECO:0000256" key="5">
    <source>
        <dbReference type="SAM" id="MobiDB-lite"/>
    </source>
</evidence>
<dbReference type="InterPro" id="IPR036322">
    <property type="entry name" value="WD40_repeat_dom_sf"/>
</dbReference>
<dbReference type="PROSITE" id="PS50082">
    <property type="entry name" value="WD_REPEATS_2"/>
    <property type="match status" value="2"/>
</dbReference>
<evidence type="ECO:0000256" key="3">
    <source>
        <dbReference type="ARBA" id="ARBA00038335"/>
    </source>
</evidence>
<dbReference type="InterPro" id="IPR007148">
    <property type="entry name" value="SSU_processome_Utp12"/>
</dbReference>
<keyword evidence="2" id="KW-0539">Nucleus</keyword>
<evidence type="ECO:0000256" key="1">
    <source>
        <dbReference type="ARBA" id="ARBA00004123"/>
    </source>
</evidence>
<dbReference type="Gene3D" id="2.130.10.10">
    <property type="entry name" value="YVTN repeat-like/Quinoprotein amine dehydrogenase"/>
    <property type="match status" value="2"/>
</dbReference>
<evidence type="ECO:0000313" key="8">
    <source>
        <dbReference type="EMBL" id="KAL3874840.1"/>
    </source>
</evidence>
<dbReference type="Proteomes" id="UP001634394">
    <property type="component" value="Unassembled WGS sequence"/>
</dbReference>
<organism evidence="8 9">
    <name type="scientific">Sinanodonta woodiana</name>
    <name type="common">Chinese pond mussel</name>
    <name type="synonym">Anodonta woodiana</name>
    <dbReference type="NCBI Taxonomy" id="1069815"/>
    <lineage>
        <taxon>Eukaryota</taxon>
        <taxon>Metazoa</taxon>
        <taxon>Spiralia</taxon>
        <taxon>Lophotrochozoa</taxon>
        <taxon>Mollusca</taxon>
        <taxon>Bivalvia</taxon>
        <taxon>Autobranchia</taxon>
        <taxon>Heteroconchia</taxon>
        <taxon>Palaeoheterodonta</taxon>
        <taxon>Unionida</taxon>
        <taxon>Unionoidea</taxon>
        <taxon>Unionidae</taxon>
        <taxon>Unioninae</taxon>
        <taxon>Sinanodonta</taxon>
    </lineage>
</organism>
<dbReference type="AlphaFoldDB" id="A0ABD3WQS9"/>
<comment type="subcellular location">
    <subcellularLocation>
        <location evidence="1">Nucleus</location>
    </subcellularLocation>
</comment>
<evidence type="ECO:0000259" key="7">
    <source>
        <dbReference type="Pfam" id="PF12894"/>
    </source>
</evidence>
<feature type="repeat" description="WD" evidence="4">
    <location>
        <begin position="1"/>
        <end position="37"/>
    </location>
</feature>
<feature type="domain" description="Anaphase-promoting complex subunit 4-like WD40" evidence="7">
    <location>
        <begin position="82"/>
        <end position="159"/>
    </location>
</feature>
<reference evidence="8 9" key="1">
    <citation type="submission" date="2024-11" db="EMBL/GenBank/DDBJ databases">
        <title>Chromosome-level genome assembly of the freshwater bivalve Anodonta woodiana.</title>
        <authorList>
            <person name="Chen X."/>
        </authorList>
    </citation>
    <scope>NUCLEOTIDE SEQUENCE [LARGE SCALE GENOMIC DNA]</scope>
    <source>
        <strain evidence="8">MN2024</strain>
        <tissue evidence="8">Gills</tissue>
    </source>
</reference>
<sequence length="628" mass="70382">MESTPLAFSDSREYLLYSSADGVLKLWETATGISKQEYTPSSHLSATCSCLSWSNYRGSSITPRKKKKRKSKANDATESVQELQLVAIGTTSGNLLLYSVSKGDVHSQLTGGHTDTVNGACWDTEENSLYSCSSDHHIVEWEITTGKVKHKWKADKGPVYSICKCSSTHLLSAGRTIKLWNKYTKEIVKTFTGHATEVTSLIHISPSFDTDELETQSIENTYFLSAAANDRLVCAWQINTESKDKNAIASFSLPDEPVMLDISKPTSRERPIMLLVVTRCGQVHVFETTLNGKLKKPVQPKVTVQVATSGSKLEIPKPIPILAAIFCDDVDRNIMLVHGNFLKPTWEKIKYVNTTPNVCLVRDDPSIFTVRNEASISKVKTPEVSKNMTVLVPGYMAPCAPSQDERQRRKRKPSVGEMSMEERLSAITLDHPSDQQRAGKEPPKADTLARLLTQGLQSQDKKILNHVLQHTDEKMIRNTVKRLPVQAIIPLTKELSNRMQGHAQAGHTQVKWLKTVLTVHTSYLMTFPEIVEIFSSLYQMMDYRVSIFSRLKKLQGKLDILLAQVSSQGQEEEELSLDAQQPLLQYQEDSSEEDELPFGLPISESEDNWEDMSDSSEIDDQEEEDNKG</sequence>
<comment type="caution">
    <text evidence="8">The sequence shown here is derived from an EMBL/GenBank/DDBJ whole genome shotgun (WGS) entry which is preliminary data.</text>
</comment>
<comment type="similarity">
    <text evidence="3">Belongs to the UTP5 family.</text>
</comment>
<dbReference type="SMART" id="SM00320">
    <property type="entry name" value="WD40"/>
    <property type="match status" value="4"/>
</dbReference>
<accession>A0ABD3WQS9</accession>
<protein>
    <recommendedName>
        <fullName evidence="10">WD repeat-containing protein 43</fullName>
    </recommendedName>
</protein>
<feature type="domain" description="Small-subunit processome Utp12" evidence="6">
    <location>
        <begin position="460"/>
        <end position="562"/>
    </location>
</feature>
<feature type="region of interest" description="Disordered" evidence="5">
    <location>
        <begin position="396"/>
        <end position="419"/>
    </location>
</feature>
<feature type="repeat" description="WD" evidence="4">
    <location>
        <begin position="110"/>
        <end position="151"/>
    </location>
</feature>
<evidence type="ECO:0000313" key="9">
    <source>
        <dbReference type="Proteomes" id="UP001634394"/>
    </source>
</evidence>
<dbReference type="InterPro" id="IPR052414">
    <property type="entry name" value="U3_snoRNA-assoc_WDR"/>
</dbReference>
<evidence type="ECO:0000256" key="2">
    <source>
        <dbReference type="ARBA" id="ARBA00023242"/>
    </source>
</evidence>
<dbReference type="Pfam" id="PF12894">
    <property type="entry name" value="ANAPC4_WD40"/>
    <property type="match status" value="1"/>
</dbReference>
<dbReference type="InterPro" id="IPR001680">
    <property type="entry name" value="WD40_rpt"/>
</dbReference>
<dbReference type="Pfam" id="PF04003">
    <property type="entry name" value="Utp12"/>
    <property type="match status" value="1"/>
</dbReference>
<keyword evidence="9" id="KW-1185">Reference proteome</keyword>
<feature type="region of interest" description="Disordered" evidence="5">
    <location>
        <begin position="573"/>
        <end position="628"/>
    </location>
</feature>
<evidence type="ECO:0000256" key="4">
    <source>
        <dbReference type="PROSITE-ProRule" id="PRU00221"/>
    </source>
</evidence>
<dbReference type="PANTHER" id="PTHR44267">
    <property type="entry name" value="WD REPEAT-CONTAINING PROTEIN 43"/>
    <property type="match status" value="1"/>
</dbReference>